<keyword evidence="7" id="KW-0325">Glycoprotein</keyword>
<evidence type="ECO:0000313" key="13">
    <source>
        <dbReference type="Proteomes" id="UP000215902"/>
    </source>
</evidence>
<dbReference type="PROSITE" id="PS51324">
    <property type="entry name" value="ERV_ALR"/>
    <property type="match status" value="1"/>
</dbReference>
<accession>A0A267GIR3</accession>
<feature type="transmembrane region" description="Helical" evidence="8">
    <location>
        <begin position="582"/>
        <end position="603"/>
    </location>
</feature>
<feature type="chain" id="PRO_5012130885" description="Sulfhydryl oxidase" evidence="9">
    <location>
        <begin position="33"/>
        <end position="626"/>
    </location>
</feature>
<reference evidence="12 13" key="1">
    <citation type="submission" date="2017-06" db="EMBL/GenBank/DDBJ databases">
        <title>A platform for efficient transgenesis in Macrostomum lignano, a flatworm model organism for stem cell research.</title>
        <authorList>
            <person name="Berezikov E."/>
        </authorList>
    </citation>
    <scope>NUCLEOTIDE SEQUENCE [LARGE SCALE GENOMIC DNA]</scope>
    <source>
        <strain evidence="12">DV1</strain>
        <tissue evidence="12">Whole organism</tissue>
    </source>
</reference>
<dbReference type="AlphaFoldDB" id="A0A267GIR3"/>
<name>A0A267GIR3_9PLAT</name>
<dbReference type="OrthoDB" id="59470at2759"/>
<feature type="domain" description="ERV/ALR sulfhydryl oxidase" evidence="10">
    <location>
        <begin position="375"/>
        <end position="479"/>
    </location>
</feature>
<organism evidence="12 13">
    <name type="scientific">Macrostomum lignano</name>
    <dbReference type="NCBI Taxonomy" id="282301"/>
    <lineage>
        <taxon>Eukaryota</taxon>
        <taxon>Metazoa</taxon>
        <taxon>Spiralia</taxon>
        <taxon>Lophotrochozoa</taxon>
        <taxon>Platyhelminthes</taxon>
        <taxon>Rhabditophora</taxon>
        <taxon>Macrostomorpha</taxon>
        <taxon>Macrostomida</taxon>
        <taxon>Macrostomidae</taxon>
        <taxon>Macrostomum</taxon>
    </lineage>
</organism>
<evidence type="ECO:0000256" key="5">
    <source>
        <dbReference type="ARBA" id="ARBA00023002"/>
    </source>
</evidence>
<dbReference type="GO" id="GO:0003756">
    <property type="term" value="F:protein disulfide isomerase activity"/>
    <property type="evidence" value="ECO:0007669"/>
    <property type="project" value="TreeGrafter"/>
</dbReference>
<keyword evidence="8" id="KW-0472">Membrane</keyword>
<evidence type="ECO:0000256" key="4">
    <source>
        <dbReference type="ARBA" id="ARBA00022827"/>
    </source>
</evidence>
<evidence type="ECO:0000256" key="1">
    <source>
        <dbReference type="ARBA" id="ARBA00001974"/>
    </source>
</evidence>
<evidence type="ECO:0000259" key="10">
    <source>
        <dbReference type="PROSITE" id="PS51324"/>
    </source>
</evidence>
<dbReference type="SUPFAM" id="SSF69000">
    <property type="entry name" value="FAD-dependent thiol oxidase"/>
    <property type="match status" value="2"/>
</dbReference>
<dbReference type="GO" id="GO:0000139">
    <property type="term" value="C:Golgi membrane"/>
    <property type="evidence" value="ECO:0007669"/>
    <property type="project" value="TreeGrafter"/>
</dbReference>
<comment type="catalytic activity">
    <reaction evidence="8">
        <text>2 R'C(R)SH + O2 = R'C(R)S-S(R)CR' + H2O2</text>
        <dbReference type="Rhea" id="RHEA:17357"/>
        <dbReference type="ChEBI" id="CHEBI:15379"/>
        <dbReference type="ChEBI" id="CHEBI:16240"/>
        <dbReference type="ChEBI" id="CHEBI:16520"/>
        <dbReference type="ChEBI" id="CHEBI:17412"/>
        <dbReference type="EC" id="1.8.3.2"/>
    </reaction>
</comment>
<evidence type="ECO:0000256" key="2">
    <source>
        <dbReference type="ARBA" id="ARBA00022630"/>
    </source>
</evidence>
<evidence type="ECO:0000256" key="6">
    <source>
        <dbReference type="ARBA" id="ARBA00023157"/>
    </source>
</evidence>
<keyword evidence="8" id="KW-1133">Transmembrane helix</keyword>
<feature type="non-terminal residue" evidence="12">
    <location>
        <position position="1"/>
    </location>
</feature>
<dbReference type="SUPFAM" id="SSF52833">
    <property type="entry name" value="Thioredoxin-like"/>
    <property type="match status" value="1"/>
</dbReference>
<sequence>PANLMPSLSPLLLPLAALLLLLASTGPRAAHSAPAAAGAALYQASDHVTPLKFDDLRAVVYSGERRRHWLLQLYHRYCGHCINFAPTFKQFASDVKGWSHTVGLAVIDSADFAQVMTHYGLNGVPSLLFIPSNTSWEQKYFSLLNSEANLMDQLLNQLQPFVPQLVPLQSGEAANSPALLEEASPGRLSRRLILDSLPSLSLRWRLNAGLSGGAVRVSRVPAAGGGGAAALGESASIDELRRLLAPLRPPSAVAPPAAAPSVMAKVARTSDSPSSNGELRPPTLDDLRSGIIRALVSDAAAVSLDKPGVWPAVRDFVRLLNSHLSARSLELGRLLRPLAAWLPEEPPSHDRWLRALADAGFPTRPPDAWVSCRGSKPFLRGYPCSLWQLFHTLTAVRFATAGASGPPVMPVMRRFIIACFSCRYCSENFDKGTAGMEAEIGAQPAPGVELLYLWRKHNTVNKRLSGESSDDPAYPKARFPSAALCSECVELLYLWRRHNAVNKRLSGESSDDPAYPKARFPSAALCSECAEGAASADANAAAFLLRWYGPGAGWASHPEGGSDFVMPAISTVDIMGFFRVDLVIVALCFACALDALLVVWCRLSHSARRLCRRDLSPFRRSPIPVF</sequence>
<comment type="caution">
    <text evidence="12">The sequence shown here is derived from an EMBL/GenBank/DDBJ whole genome shotgun (WGS) entry which is preliminary data.</text>
</comment>
<evidence type="ECO:0000256" key="3">
    <source>
        <dbReference type="ARBA" id="ARBA00022729"/>
    </source>
</evidence>
<dbReference type="InterPro" id="IPR036774">
    <property type="entry name" value="ERV/ALR_sulphydryl_oxid_sf"/>
</dbReference>
<keyword evidence="4 8" id="KW-0274">FAD</keyword>
<protein>
    <recommendedName>
        <fullName evidence="8">Sulfhydryl oxidase</fullName>
        <ecNumber evidence="8">1.8.3.2</ecNumber>
    </recommendedName>
</protein>
<dbReference type="PROSITE" id="PS51352">
    <property type="entry name" value="THIOREDOXIN_2"/>
    <property type="match status" value="1"/>
</dbReference>
<dbReference type="Gene3D" id="3.40.30.10">
    <property type="entry name" value="Glutaredoxin"/>
    <property type="match status" value="1"/>
</dbReference>
<dbReference type="InterPro" id="IPR036249">
    <property type="entry name" value="Thioredoxin-like_sf"/>
</dbReference>
<dbReference type="InterPro" id="IPR013766">
    <property type="entry name" value="Thioredoxin_domain"/>
</dbReference>
<keyword evidence="13" id="KW-1185">Reference proteome</keyword>
<dbReference type="EC" id="1.8.3.2" evidence="8"/>
<evidence type="ECO:0000313" key="12">
    <source>
        <dbReference type="EMBL" id="PAA85896.1"/>
    </source>
</evidence>
<keyword evidence="6" id="KW-1015">Disulfide bond</keyword>
<evidence type="ECO:0000256" key="9">
    <source>
        <dbReference type="SAM" id="SignalP"/>
    </source>
</evidence>
<comment type="cofactor">
    <cofactor evidence="1 8">
        <name>FAD</name>
        <dbReference type="ChEBI" id="CHEBI:57692"/>
    </cofactor>
</comment>
<proteinExistence type="predicted"/>
<keyword evidence="3 9" id="KW-0732">Signal</keyword>
<dbReference type="InterPro" id="IPR039798">
    <property type="entry name" value="Sulfhydryl_oxidase"/>
</dbReference>
<dbReference type="InterPro" id="IPR017905">
    <property type="entry name" value="ERV/ALR_sulphydryl_oxidase"/>
</dbReference>
<evidence type="ECO:0000256" key="8">
    <source>
        <dbReference type="RuleBase" id="RU371123"/>
    </source>
</evidence>
<dbReference type="Pfam" id="PF00085">
    <property type="entry name" value="Thioredoxin"/>
    <property type="match status" value="1"/>
</dbReference>
<dbReference type="GO" id="GO:0006457">
    <property type="term" value="P:protein folding"/>
    <property type="evidence" value="ECO:0007669"/>
    <property type="project" value="TreeGrafter"/>
</dbReference>
<feature type="signal peptide" evidence="9">
    <location>
        <begin position="1"/>
        <end position="32"/>
    </location>
</feature>
<feature type="domain" description="Thioredoxin" evidence="11">
    <location>
        <begin position="27"/>
        <end position="160"/>
    </location>
</feature>
<dbReference type="GO" id="GO:0005615">
    <property type="term" value="C:extracellular space"/>
    <property type="evidence" value="ECO:0007669"/>
    <property type="project" value="TreeGrafter"/>
</dbReference>
<evidence type="ECO:0000256" key="7">
    <source>
        <dbReference type="ARBA" id="ARBA00023180"/>
    </source>
</evidence>
<dbReference type="Proteomes" id="UP000215902">
    <property type="component" value="Unassembled WGS sequence"/>
</dbReference>
<dbReference type="STRING" id="282301.A0A267GIR3"/>
<keyword evidence="5 8" id="KW-0560">Oxidoreductase</keyword>
<gene>
    <name evidence="12" type="ORF">BOX15_Mlig004329g2</name>
</gene>
<dbReference type="EMBL" id="NIVC01000301">
    <property type="protein sequence ID" value="PAA85896.1"/>
    <property type="molecule type" value="Genomic_DNA"/>
</dbReference>
<dbReference type="Gene3D" id="1.20.120.310">
    <property type="entry name" value="ERV/ALR sulfhydryl oxidase domain"/>
    <property type="match status" value="2"/>
</dbReference>
<dbReference type="GO" id="GO:0016971">
    <property type="term" value="F:flavin-dependent sulfhydryl oxidase activity"/>
    <property type="evidence" value="ECO:0007669"/>
    <property type="project" value="InterPro"/>
</dbReference>
<dbReference type="Pfam" id="PF04777">
    <property type="entry name" value="Evr1_Alr"/>
    <property type="match status" value="1"/>
</dbReference>
<dbReference type="PANTHER" id="PTHR22897">
    <property type="entry name" value="QUIESCIN Q6-RELATED SULFHYDRYL OXIDASE"/>
    <property type="match status" value="1"/>
</dbReference>
<dbReference type="PANTHER" id="PTHR22897:SF8">
    <property type="entry name" value="SULFHYDRYL OXIDASE"/>
    <property type="match status" value="1"/>
</dbReference>
<evidence type="ECO:0000259" key="11">
    <source>
        <dbReference type="PROSITE" id="PS51352"/>
    </source>
</evidence>
<keyword evidence="2 8" id="KW-0285">Flavoprotein</keyword>
<keyword evidence="8" id="KW-0812">Transmembrane</keyword>